<protein>
    <submittedName>
        <fullName evidence="2">Uncharacterized protein</fullName>
    </submittedName>
</protein>
<sequence length="51" mass="5608">MVALMQLHSENPRHGSLQQPLAGLDDAGALSARAVALMELLLRHLFRQWSG</sequence>
<gene>
    <name evidence="2" type="ORF">AVDCRST_MAG73-290</name>
</gene>
<evidence type="ECO:0000313" key="2">
    <source>
        <dbReference type="EMBL" id="CAA9523088.1"/>
    </source>
</evidence>
<reference evidence="2" key="1">
    <citation type="submission" date="2020-02" db="EMBL/GenBank/DDBJ databases">
        <authorList>
            <person name="Meier V. D."/>
        </authorList>
    </citation>
    <scope>NUCLEOTIDE SEQUENCE</scope>
    <source>
        <strain evidence="2">AVDCRST_MAG73</strain>
    </source>
</reference>
<organism evidence="2">
    <name type="scientific">uncultured Thermomicrobiales bacterium</name>
    <dbReference type="NCBI Taxonomy" id="1645740"/>
    <lineage>
        <taxon>Bacteria</taxon>
        <taxon>Pseudomonadati</taxon>
        <taxon>Thermomicrobiota</taxon>
        <taxon>Thermomicrobia</taxon>
        <taxon>Thermomicrobiales</taxon>
        <taxon>environmental samples</taxon>
    </lineage>
</organism>
<dbReference type="EMBL" id="CADCWE010000018">
    <property type="protein sequence ID" value="CAA9523088.1"/>
    <property type="molecule type" value="Genomic_DNA"/>
</dbReference>
<accession>A0A6J4TGB5</accession>
<dbReference type="AlphaFoldDB" id="A0A6J4TGB5"/>
<proteinExistence type="predicted"/>
<evidence type="ECO:0000256" key="1">
    <source>
        <dbReference type="SAM" id="MobiDB-lite"/>
    </source>
</evidence>
<feature type="region of interest" description="Disordered" evidence="1">
    <location>
        <begin position="1"/>
        <end position="20"/>
    </location>
</feature>
<name>A0A6J4TGB5_9BACT</name>